<dbReference type="PANTHER" id="PTHR43569">
    <property type="entry name" value="AMIDOHYDROLASE"/>
    <property type="match status" value="1"/>
</dbReference>
<name>A0A0X8X604_9SPHI</name>
<protein>
    <submittedName>
        <fullName evidence="2">Amidohydrolase</fullName>
    </submittedName>
</protein>
<dbReference type="GO" id="GO:0016787">
    <property type="term" value="F:hydrolase activity"/>
    <property type="evidence" value="ECO:0007669"/>
    <property type="project" value="UniProtKB-KW"/>
</dbReference>
<sequence length="277" mass="31900">MIKIDSHQHFWKFDPVRDSWIGDNMSAIQRDFMPGDLKPVLDKFGIDGCVAVQADQSEAETEFLLDLAGKHDFIKGVVGWVDLRAADAGKRIEHYSKFEKLKGFRHVLQGETDRALMLNPQFMDGVRALKRHDLAYDILIFPDQLGYTHEFVKKFEGTRFVVDHIAKPDIKNKNMDKWEMGIRALGRHENVYCKISGMITEADWYDWVLLDFKPYLDVVFETFGAGRVMFGSDWPVCNVAGGYQQMLSVVKNYIAKLSADEQARFWGLNAAEFYKLK</sequence>
<evidence type="ECO:0000313" key="3">
    <source>
        <dbReference type="Proteomes" id="UP000218263"/>
    </source>
</evidence>
<accession>A0A0X8X604</accession>
<keyword evidence="3" id="KW-1185">Reference proteome</keyword>
<organism evidence="2 3">
    <name type="scientific">Mucilaginibacter gotjawali</name>
    <dbReference type="NCBI Taxonomy" id="1550579"/>
    <lineage>
        <taxon>Bacteria</taxon>
        <taxon>Pseudomonadati</taxon>
        <taxon>Bacteroidota</taxon>
        <taxon>Sphingobacteriia</taxon>
        <taxon>Sphingobacteriales</taxon>
        <taxon>Sphingobacteriaceae</taxon>
        <taxon>Mucilaginibacter</taxon>
    </lineage>
</organism>
<evidence type="ECO:0000256" key="1">
    <source>
        <dbReference type="ARBA" id="ARBA00038310"/>
    </source>
</evidence>
<comment type="similarity">
    <text evidence="1">Belongs to the metallo-dependent hydrolases superfamily.</text>
</comment>
<dbReference type="PANTHER" id="PTHR43569:SF2">
    <property type="entry name" value="AMIDOHYDROLASE-RELATED DOMAIN-CONTAINING PROTEIN"/>
    <property type="match status" value="1"/>
</dbReference>
<dbReference type="OrthoDB" id="5450317at2"/>
<dbReference type="Pfam" id="PF04909">
    <property type="entry name" value="Amidohydro_2"/>
    <property type="match status" value="1"/>
</dbReference>
<proteinExistence type="inferred from homology"/>
<dbReference type="InterPro" id="IPR032466">
    <property type="entry name" value="Metal_Hydrolase"/>
</dbReference>
<reference evidence="2 3" key="1">
    <citation type="submission" date="2015-12" db="EMBL/GenBank/DDBJ databases">
        <title>Genome sequence of Mucilaginibacter gotjawali.</title>
        <authorList>
            <person name="Lee J.S."/>
            <person name="Lee K.C."/>
            <person name="Kim K.K."/>
            <person name="Lee B.W."/>
        </authorList>
    </citation>
    <scope>NUCLEOTIDE SEQUENCE [LARGE SCALE GENOMIC DNA]</scope>
    <source>
        <strain evidence="2 3">SA3-7</strain>
    </source>
</reference>
<dbReference type="RefSeq" id="WP_096352019.1">
    <property type="nucleotide sequence ID" value="NZ_AP017313.1"/>
</dbReference>
<dbReference type="Gene3D" id="3.20.20.140">
    <property type="entry name" value="Metal-dependent hydrolases"/>
    <property type="match status" value="1"/>
</dbReference>
<dbReference type="EMBL" id="AP017313">
    <property type="protein sequence ID" value="BAU54174.1"/>
    <property type="molecule type" value="Genomic_DNA"/>
</dbReference>
<dbReference type="AlphaFoldDB" id="A0A0X8X604"/>
<dbReference type="Proteomes" id="UP000218263">
    <property type="component" value="Chromosome"/>
</dbReference>
<dbReference type="InterPro" id="IPR052350">
    <property type="entry name" value="Metallo-dep_Lactonases"/>
</dbReference>
<keyword evidence="2" id="KW-0378">Hydrolase</keyword>
<dbReference type="InterPro" id="IPR006680">
    <property type="entry name" value="Amidohydro-rel"/>
</dbReference>
<gene>
    <name evidence="2" type="ORF">MgSA37_02346</name>
</gene>
<evidence type="ECO:0000313" key="2">
    <source>
        <dbReference type="EMBL" id="BAU54174.1"/>
    </source>
</evidence>
<dbReference type="KEGG" id="mgot:MgSA37_02346"/>
<dbReference type="SUPFAM" id="SSF51556">
    <property type="entry name" value="Metallo-dependent hydrolases"/>
    <property type="match status" value="1"/>
</dbReference>